<feature type="transmembrane region" description="Helical" evidence="1">
    <location>
        <begin position="78"/>
        <end position="100"/>
    </location>
</feature>
<dbReference type="OrthoDB" id="979271at2"/>
<dbReference type="SUPFAM" id="SSF48452">
    <property type="entry name" value="TPR-like"/>
    <property type="match status" value="1"/>
</dbReference>
<dbReference type="RefSeq" id="WP_089370540.1">
    <property type="nucleotide sequence ID" value="NZ_BMEP01000003.1"/>
</dbReference>
<gene>
    <name evidence="2" type="ORF">SAMN06265376_1011253</name>
</gene>
<evidence type="ECO:0000313" key="2">
    <source>
        <dbReference type="EMBL" id="SNR47923.1"/>
    </source>
</evidence>
<proteinExistence type="predicted"/>
<keyword evidence="1" id="KW-0472">Membrane</keyword>
<protein>
    <recommendedName>
        <fullName evidence="4">Tetratricopeptide repeat-containing protein</fullName>
    </recommendedName>
</protein>
<organism evidence="2 3">
    <name type="scientific">Dokdonia pacifica</name>
    <dbReference type="NCBI Taxonomy" id="1627892"/>
    <lineage>
        <taxon>Bacteria</taxon>
        <taxon>Pseudomonadati</taxon>
        <taxon>Bacteroidota</taxon>
        <taxon>Flavobacteriia</taxon>
        <taxon>Flavobacteriales</taxon>
        <taxon>Flavobacteriaceae</taxon>
        <taxon>Dokdonia</taxon>
    </lineage>
</organism>
<dbReference type="AlphaFoldDB" id="A0A238WNM3"/>
<keyword evidence="1" id="KW-0812">Transmembrane</keyword>
<dbReference type="InterPro" id="IPR011990">
    <property type="entry name" value="TPR-like_helical_dom_sf"/>
</dbReference>
<dbReference type="Proteomes" id="UP000198379">
    <property type="component" value="Unassembled WGS sequence"/>
</dbReference>
<evidence type="ECO:0008006" key="4">
    <source>
        <dbReference type="Google" id="ProtNLM"/>
    </source>
</evidence>
<evidence type="ECO:0000313" key="3">
    <source>
        <dbReference type="Proteomes" id="UP000198379"/>
    </source>
</evidence>
<dbReference type="EMBL" id="FZNY01000001">
    <property type="protein sequence ID" value="SNR47923.1"/>
    <property type="molecule type" value="Genomic_DNA"/>
</dbReference>
<sequence>MDRDLLIHKYLHQTLTNEEQMALNELLESDPEFKANFELEKDLHTVLIDVGKESLKQQFVDFENQEQEQQFEKTSPSFLRYAIAACLIIGLSIFASKYFINTTSTDDLFAENFVAYRNIVLPIERGEGIDSPEKEAFFKYEMKEYQAAINAFETEFSRTQQPYYLFYTANAYLALGDTKNAITLLEKHQRFKDDFYEKSRWYLALAYLKEKNQNKSVMLLEEISASDGYHHKEASVLLNAIR</sequence>
<evidence type="ECO:0000256" key="1">
    <source>
        <dbReference type="SAM" id="Phobius"/>
    </source>
</evidence>
<name>A0A238WNM3_9FLAO</name>
<keyword evidence="1" id="KW-1133">Transmembrane helix</keyword>
<reference evidence="2 3" key="1">
    <citation type="submission" date="2017-06" db="EMBL/GenBank/DDBJ databases">
        <authorList>
            <person name="Kim H.J."/>
            <person name="Triplett B.A."/>
        </authorList>
    </citation>
    <scope>NUCLEOTIDE SEQUENCE [LARGE SCALE GENOMIC DNA]</scope>
    <source>
        <strain evidence="2 3">DSM 25597</strain>
    </source>
</reference>
<dbReference type="Gene3D" id="1.25.40.10">
    <property type="entry name" value="Tetratricopeptide repeat domain"/>
    <property type="match status" value="1"/>
</dbReference>
<accession>A0A238WNM3</accession>
<keyword evidence="3" id="KW-1185">Reference proteome</keyword>